<organism evidence="2 3">
    <name type="scientific">Dothidotthia symphoricarpi CBS 119687</name>
    <dbReference type="NCBI Taxonomy" id="1392245"/>
    <lineage>
        <taxon>Eukaryota</taxon>
        <taxon>Fungi</taxon>
        <taxon>Dikarya</taxon>
        <taxon>Ascomycota</taxon>
        <taxon>Pezizomycotina</taxon>
        <taxon>Dothideomycetes</taxon>
        <taxon>Pleosporomycetidae</taxon>
        <taxon>Pleosporales</taxon>
        <taxon>Dothidotthiaceae</taxon>
        <taxon>Dothidotthia</taxon>
    </lineage>
</organism>
<dbReference type="GeneID" id="54411722"/>
<dbReference type="Proteomes" id="UP000799771">
    <property type="component" value="Unassembled WGS sequence"/>
</dbReference>
<gene>
    <name evidence="2" type="ORF">P153DRAFT_394101</name>
</gene>
<dbReference type="AlphaFoldDB" id="A0A6A6ALG1"/>
<evidence type="ECO:0000313" key="2">
    <source>
        <dbReference type="EMBL" id="KAF2131915.1"/>
    </source>
</evidence>
<accession>A0A6A6ALG1</accession>
<dbReference type="RefSeq" id="XP_033526302.1">
    <property type="nucleotide sequence ID" value="XM_033671290.1"/>
</dbReference>
<protein>
    <submittedName>
        <fullName evidence="2">Uncharacterized protein</fullName>
    </submittedName>
</protein>
<reference evidence="2" key="1">
    <citation type="journal article" date="2020" name="Stud. Mycol.">
        <title>101 Dothideomycetes genomes: a test case for predicting lifestyles and emergence of pathogens.</title>
        <authorList>
            <person name="Haridas S."/>
            <person name="Albert R."/>
            <person name="Binder M."/>
            <person name="Bloem J."/>
            <person name="Labutti K."/>
            <person name="Salamov A."/>
            <person name="Andreopoulos B."/>
            <person name="Baker S."/>
            <person name="Barry K."/>
            <person name="Bills G."/>
            <person name="Bluhm B."/>
            <person name="Cannon C."/>
            <person name="Castanera R."/>
            <person name="Culley D."/>
            <person name="Daum C."/>
            <person name="Ezra D."/>
            <person name="Gonzalez J."/>
            <person name="Henrissat B."/>
            <person name="Kuo A."/>
            <person name="Liang C."/>
            <person name="Lipzen A."/>
            <person name="Lutzoni F."/>
            <person name="Magnuson J."/>
            <person name="Mondo S."/>
            <person name="Nolan M."/>
            <person name="Ohm R."/>
            <person name="Pangilinan J."/>
            <person name="Park H.-J."/>
            <person name="Ramirez L."/>
            <person name="Alfaro M."/>
            <person name="Sun H."/>
            <person name="Tritt A."/>
            <person name="Yoshinaga Y."/>
            <person name="Zwiers L.-H."/>
            <person name="Turgeon B."/>
            <person name="Goodwin S."/>
            <person name="Spatafora J."/>
            <person name="Crous P."/>
            <person name="Grigoriev I."/>
        </authorList>
    </citation>
    <scope>NUCLEOTIDE SEQUENCE</scope>
    <source>
        <strain evidence="2">CBS 119687</strain>
    </source>
</reference>
<evidence type="ECO:0000313" key="3">
    <source>
        <dbReference type="Proteomes" id="UP000799771"/>
    </source>
</evidence>
<feature type="compositionally biased region" description="Low complexity" evidence="1">
    <location>
        <begin position="217"/>
        <end position="237"/>
    </location>
</feature>
<name>A0A6A6ALG1_9PLEO</name>
<keyword evidence="3" id="KW-1185">Reference proteome</keyword>
<sequence length="333" mass="35410">MPSPPQPTIQILISDHTSHPPITQTYISISPSPSPPKTLTLSLPTLHTSLHHLSTSPTPSLEVEKFWSTTAPLLDYTASFLPTDTPQMQSIWFHHLTTWRRIGLHIAATDAVFAAQFSATLDLLRRIVGEKIVHAHGTPESWVVGVQAWGQFLVGGSPGCADYLYPLAEAQGEEVEGDGKGRGRVRYIPAPALAIIHAHTQRAVRLSSSSSLPQDAGPLPTLTFPSPSSPSASTTTSTGTYTYRLLNGAHAIRRYVGYGDPGMLVGAPGLNLVDECVGVCRGVGAYGMVSGVVSGGGGEGEAFDMWAVWEGEGTGKDGNGWGELFGAWCEEDI</sequence>
<feature type="region of interest" description="Disordered" evidence="1">
    <location>
        <begin position="207"/>
        <end position="237"/>
    </location>
</feature>
<evidence type="ECO:0000256" key="1">
    <source>
        <dbReference type="SAM" id="MobiDB-lite"/>
    </source>
</evidence>
<proteinExistence type="predicted"/>
<dbReference type="OrthoDB" id="21072at2759"/>
<dbReference type="EMBL" id="ML977501">
    <property type="protein sequence ID" value="KAF2131915.1"/>
    <property type="molecule type" value="Genomic_DNA"/>
</dbReference>